<evidence type="ECO:0000256" key="1">
    <source>
        <dbReference type="ARBA" id="ARBA00004430"/>
    </source>
</evidence>
<evidence type="ECO:0000256" key="6">
    <source>
        <dbReference type="SAM" id="MobiDB-lite"/>
    </source>
</evidence>
<evidence type="ECO:0000313" key="8">
    <source>
        <dbReference type="Proteomes" id="UP001165065"/>
    </source>
</evidence>
<evidence type="ECO:0000313" key="7">
    <source>
        <dbReference type="EMBL" id="GMI48882.1"/>
    </source>
</evidence>
<dbReference type="Proteomes" id="UP001165065">
    <property type="component" value="Unassembled WGS sequence"/>
</dbReference>
<evidence type="ECO:0000256" key="2">
    <source>
        <dbReference type="ARBA" id="ARBA00022490"/>
    </source>
</evidence>
<organism evidence="7 8">
    <name type="scientific">Triparma columacea</name>
    <dbReference type="NCBI Taxonomy" id="722753"/>
    <lineage>
        <taxon>Eukaryota</taxon>
        <taxon>Sar</taxon>
        <taxon>Stramenopiles</taxon>
        <taxon>Ochrophyta</taxon>
        <taxon>Bolidophyceae</taxon>
        <taxon>Parmales</taxon>
        <taxon>Triparmaceae</taxon>
        <taxon>Triparma</taxon>
    </lineage>
</organism>
<keyword evidence="8" id="KW-1185">Reference proteome</keyword>
<dbReference type="Pfam" id="PF04712">
    <property type="entry name" value="Radial_spoke"/>
    <property type="match status" value="1"/>
</dbReference>
<dbReference type="PANTHER" id="PTHR13159:SF0">
    <property type="entry name" value="RADIAL SPOKE HEAD 6 HOMOLOG A"/>
    <property type="match status" value="1"/>
</dbReference>
<comment type="subcellular location">
    <subcellularLocation>
        <location evidence="1">Cytoplasm</location>
        <location evidence="1">Cytoskeleton</location>
        <location evidence="1">Cilium axoneme</location>
    </subcellularLocation>
</comment>
<comment type="caution">
    <text evidence="7">The sequence shown here is derived from an EMBL/GenBank/DDBJ whole genome shotgun (WGS) entry which is preliminary data.</text>
</comment>
<keyword evidence="4" id="KW-0206">Cytoskeleton</keyword>
<gene>
    <name evidence="7" type="ORF">TrCOL_g7285</name>
</gene>
<evidence type="ECO:0000256" key="4">
    <source>
        <dbReference type="ARBA" id="ARBA00023212"/>
    </source>
</evidence>
<dbReference type="GO" id="GO:0001534">
    <property type="term" value="C:radial spoke"/>
    <property type="evidence" value="ECO:0007669"/>
    <property type="project" value="InterPro"/>
</dbReference>
<name>A0A9W7LGR8_9STRA</name>
<dbReference type="PANTHER" id="PTHR13159">
    <property type="entry name" value="RADIAL SPOKEHEAD-RELATED"/>
    <property type="match status" value="1"/>
</dbReference>
<dbReference type="OrthoDB" id="272202at2759"/>
<feature type="region of interest" description="Disordered" evidence="6">
    <location>
        <begin position="301"/>
        <end position="326"/>
    </location>
</feature>
<protein>
    <submittedName>
        <fullName evidence="7">Uncharacterized protein</fullName>
    </submittedName>
</protein>
<dbReference type="CDD" id="cd22963">
    <property type="entry name" value="DD_CrRSP4-like"/>
    <property type="match status" value="1"/>
</dbReference>
<evidence type="ECO:0000256" key="5">
    <source>
        <dbReference type="ARBA" id="ARBA00023273"/>
    </source>
</evidence>
<proteinExistence type="predicted"/>
<dbReference type="InterPro" id="IPR006802">
    <property type="entry name" value="Radial_spoke"/>
</dbReference>
<accession>A0A9W7LGR8</accession>
<feature type="compositionally biased region" description="Acidic residues" evidence="6">
    <location>
        <begin position="302"/>
        <end position="313"/>
    </location>
</feature>
<sequence>MSFEEAKQILQMEDNGSTLYDHLASVLLKVITEKPSDAVTSFENLSVGCKEEKVTLPPAPEDSSAATGPVLDWASSTAALFVKPDEAPDGVPAPDLMKDATLYKWAGVSFGDTETYMLNLSLKKFCESLDGGYEAVKFWGKIITRDGDYFVCYGKTPEDPEEMDATKMEGKDGANKYTYFVTKSPSAPWVALPNVTMAQIVTAGKIRRLLTGDLEAAVPSFPPFPGVEKNLLRAMIAQITADTAIAPSGTFEADEDGANIIPAANEDGAPEPKTCEELLEAGNWQHYELRINTLGRCTALPEPEDAEDYEPPEGDGPAGLLESCGDEGEGYTTGWSFRPCPGGQGMTSTSCAKGVSLDWPGAYAVGGGNDFVNIYVGNGLKYAESTYTPPLPSAIIGEWSVPEEEADAEVEPGTFPIEAKDVTTDPTPPAEEGEEDE</sequence>
<dbReference type="AlphaFoldDB" id="A0A9W7LGR8"/>
<evidence type="ECO:0000256" key="3">
    <source>
        <dbReference type="ARBA" id="ARBA00023069"/>
    </source>
</evidence>
<reference evidence="8" key="1">
    <citation type="journal article" date="2023" name="Commun. Biol.">
        <title>Genome analysis of Parmales, the sister group of diatoms, reveals the evolutionary specialization of diatoms from phago-mixotrophs to photoautotrophs.</title>
        <authorList>
            <person name="Ban H."/>
            <person name="Sato S."/>
            <person name="Yoshikawa S."/>
            <person name="Yamada K."/>
            <person name="Nakamura Y."/>
            <person name="Ichinomiya M."/>
            <person name="Sato N."/>
            <person name="Blanc-Mathieu R."/>
            <person name="Endo H."/>
            <person name="Kuwata A."/>
            <person name="Ogata H."/>
        </authorList>
    </citation>
    <scope>NUCLEOTIDE SEQUENCE [LARGE SCALE GENOMIC DNA]</scope>
</reference>
<dbReference type="GO" id="GO:0060294">
    <property type="term" value="P:cilium movement involved in cell motility"/>
    <property type="evidence" value="ECO:0007669"/>
    <property type="project" value="InterPro"/>
</dbReference>
<feature type="region of interest" description="Disordered" evidence="6">
    <location>
        <begin position="402"/>
        <end position="437"/>
    </location>
</feature>
<keyword evidence="2" id="KW-0963">Cytoplasm</keyword>
<dbReference type="EMBL" id="BRYA01000440">
    <property type="protein sequence ID" value="GMI48882.1"/>
    <property type="molecule type" value="Genomic_DNA"/>
</dbReference>
<keyword evidence="3" id="KW-0969">Cilium</keyword>
<keyword evidence="5" id="KW-0966">Cell projection</keyword>
<dbReference type="GO" id="GO:0035082">
    <property type="term" value="P:axoneme assembly"/>
    <property type="evidence" value="ECO:0007669"/>
    <property type="project" value="TreeGrafter"/>
</dbReference>